<name>A0ABT7ANL8_9CYAN</name>
<protein>
    <recommendedName>
        <fullName evidence="3">Cyclodipeptide synthase</fullName>
    </recommendedName>
</protein>
<comment type="similarity">
    <text evidence="1">Belongs to the CDPS family.</text>
</comment>
<dbReference type="RefSeq" id="WP_283752260.1">
    <property type="nucleotide sequence ID" value="NZ_JAQOSP010000024.1"/>
</dbReference>
<accession>A0ABT7ANL8</accession>
<sequence>MGIGCNREIQRTMEMGDNTPHRLGDRTTYRAKVNGVFPHTARMSFEQLDSCFLGVSLENKNFTPEKLKAMIEWISRRFRYCAVLVGDSIHRITLETTKSLEPEIALIEALAMGNCFIQDNKHLFSVFQEQTQFTFETCSHIQDSEIYIQFYKRLKDYFENHAGFRSSIEGFSRQYYSRKRNDRDEVLIRYNIERSCEYFIAEKNEPIQQ</sequence>
<keyword evidence="5" id="KW-1185">Reference proteome</keyword>
<dbReference type="Pfam" id="PF16715">
    <property type="entry name" value="CDPS"/>
    <property type="match status" value="1"/>
</dbReference>
<dbReference type="InterPro" id="IPR030903">
    <property type="entry name" value="CDPS"/>
</dbReference>
<dbReference type="Gene3D" id="3.40.50.11710">
    <property type="entry name" value="Cyclodipeptide synthase"/>
    <property type="match status" value="1"/>
</dbReference>
<reference evidence="4 5" key="1">
    <citation type="submission" date="2023-01" db="EMBL/GenBank/DDBJ databases">
        <title>Novel diversity within Roseofilum (Cyanobacteria; Desertifilaceae) from marine benthic mats with descriptions of four novel species.</title>
        <authorList>
            <person name="Wang Y."/>
            <person name="Berthold D.E."/>
            <person name="Hu J."/>
            <person name="Lefler F.W."/>
            <person name="Laughinghouse H.D. IV."/>
        </authorList>
    </citation>
    <scope>NUCLEOTIDE SEQUENCE [LARGE SCALE GENOMIC DNA]</scope>
    <source>
        <strain evidence="4 5">BLCC-M154</strain>
    </source>
</reference>
<evidence type="ECO:0000313" key="5">
    <source>
        <dbReference type="Proteomes" id="UP001235303"/>
    </source>
</evidence>
<comment type="caution">
    <text evidence="4">The sequence shown here is derived from an EMBL/GenBank/DDBJ whole genome shotgun (WGS) entry which is preliminary data.</text>
</comment>
<evidence type="ECO:0000256" key="2">
    <source>
        <dbReference type="ARBA" id="ARBA00022679"/>
    </source>
</evidence>
<evidence type="ECO:0000256" key="3">
    <source>
        <dbReference type="ARBA" id="ARBA00030771"/>
    </source>
</evidence>
<dbReference type="NCBIfam" id="TIGR04539">
    <property type="entry name" value="tRNA_cyclodipep"/>
    <property type="match status" value="1"/>
</dbReference>
<evidence type="ECO:0000313" key="4">
    <source>
        <dbReference type="EMBL" id="MDJ1168496.1"/>
    </source>
</evidence>
<dbReference type="EMBL" id="JAQOSP010000024">
    <property type="protein sequence ID" value="MDJ1168496.1"/>
    <property type="molecule type" value="Genomic_DNA"/>
</dbReference>
<gene>
    <name evidence="4" type="ORF">PMG71_03540</name>
</gene>
<dbReference type="InterPro" id="IPR038622">
    <property type="entry name" value="CDPS_sf"/>
</dbReference>
<proteinExistence type="inferred from homology"/>
<organism evidence="4 5">
    <name type="scientific">Roseofilum acuticapitatum BLCC-M154</name>
    <dbReference type="NCBI Taxonomy" id="3022444"/>
    <lineage>
        <taxon>Bacteria</taxon>
        <taxon>Bacillati</taxon>
        <taxon>Cyanobacteriota</taxon>
        <taxon>Cyanophyceae</taxon>
        <taxon>Desertifilales</taxon>
        <taxon>Desertifilaceae</taxon>
        <taxon>Roseofilum</taxon>
        <taxon>Roseofilum acuticapitatum</taxon>
    </lineage>
</organism>
<evidence type="ECO:0000256" key="1">
    <source>
        <dbReference type="ARBA" id="ARBA00006034"/>
    </source>
</evidence>
<keyword evidence="2" id="KW-0808">Transferase</keyword>
<dbReference type="Proteomes" id="UP001235303">
    <property type="component" value="Unassembled WGS sequence"/>
</dbReference>